<organism evidence="1 2">
    <name type="scientific">Cuscuta australis</name>
    <dbReference type="NCBI Taxonomy" id="267555"/>
    <lineage>
        <taxon>Eukaryota</taxon>
        <taxon>Viridiplantae</taxon>
        <taxon>Streptophyta</taxon>
        <taxon>Embryophyta</taxon>
        <taxon>Tracheophyta</taxon>
        <taxon>Spermatophyta</taxon>
        <taxon>Magnoliopsida</taxon>
        <taxon>eudicotyledons</taxon>
        <taxon>Gunneridae</taxon>
        <taxon>Pentapetalae</taxon>
        <taxon>asterids</taxon>
        <taxon>lamiids</taxon>
        <taxon>Solanales</taxon>
        <taxon>Convolvulaceae</taxon>
        <taxon>Cuscuteae</taxon>
        <taxon>Cuscuta</taxon>
        <taxon>Cuscuta subgen. Grammica</taxon>
        <taxon>Cuscuta sect. Cleistogrammica</taxon>
    </lineage>
</organism>
<sequence>MKPISPTYQIRFFGQRIGEASPIGISTSFTIFIFIQYQWRKNIEISAGDSEGMLTAVRTQWRKNSTLWLCMLAIDSDEKDGSKTTSYSIFGINTNMERDAAFFKKIALLLTTDLRCFNIDVVAAVLFDRSVPQGSSGSRVSSVRWSLCPLSLATDWRKATLMLEETQG</sequence>
<dbReference type="EMBL" id="NQVE01000007">
    <property type="protein sequence ID" value="RAL54775.1"/>
    <property type="molecule type" value="Genomic_DNA"/>
</dbReference>
<dbReference type="Proteomes" id="UP000249390">
    <property type="component" value="Unassembled WGS sequence"/>
</dbReference>
<proteinExistence type="predicted"/>
<comment type="caution">
    <text evidence="1">The sequence shown here is derived from an EMBL/GenBank/DDBJ whole genome shotgun (WGS) entry which is preliminary data.</text>
</comment>
<accession>A0A328E9P0</accession>
<dbReference type="AlphaFoldDB" id="A0A328E9P0"/>
<gene>
    <name evidence="1" type="ORF">DM860_017614</name>
</gene>
<keyword evidence="2" id="KW-1185">Reference proteome</keyword>
<name>A0A328E9P0_9ASTE</name>
<evidence type="ECO:0000313" key="1">
    <source>
        <dbReference type="EMBL" id="RAL54775.1"/>
    </source>
</evidence>
<reference evidence="1 2" key="1">
    <citation type="submission" date="2018-06" db="EMBL/GenBank/DDBJ databases">
        <title>The Genome of Cuscuta australis (Dodder) Provides Insight into the Evolution of Plant Parasitism.</title>
        <authorList>
            <person name="Liu H."/>
        </authorList>
    </citation>
    <scope>NUCLEOTIDE SEQUENCE [LARGE SCALE GENOMIC DNA]</scope>
    <source>
        <strain evidence="2">cv. Yunnan</strain>
        <tissue evidence="1">Vines</tissue>
    </source>
</reference>
<protein>
    <submittedName>
        <fullName evidence="1">Uncharacterized protein</fullName>
    </submittedName>
</protein>
<evidence type="ECO:0000313" key="2">
    <source>
        <dbReference type="Proteomes" id="UP000249390"/>
    </source>
</evidence>